<organism evidence="1 2">
    <name type="scientific">Larinioides sclopetarius</name>
    <dbReference type="NCBI Taxonomy" id="280406"/>
    <lineage>
        <taxon>Eukaryota</taxon>
        <taxon>Metazoa</taxon>
        <taxon>Ecdysozoa</taxon>
        <taxon>Arthropoda</taxon>
        <taxon>Chelicerata</taxon>
        <taxon>Arachnida</taxon>
        <taxon>Araneae</taxon>
        <taxon>Araneomorphae</taxon>
        <taxon>Entelegynae</taxon>
        <taxon>Araneoidea</taxon>
        <taxon>Araneidae</taxon>
        <taxon>Larinioides</taxon>
    </lineage>
</organism>
<dbReference type="EMBL" id="CAXIEN010000076">
    <property type="protein sequence ID" value="CAL1274229.1"/>
    <property type="molecule type" value="Genomic_DNA"/>
</dbReference>
<proteinExistence type="predicted"/>
<comment type="caution">
    <text evidence="1">The sequence shown here is derived from an EMBL/GenBank/DDBJ whole genome shotgun (WGS) entry which is preliminary data.</text>
</comment>
<gene>
    <name evidence="1" type="ORF">LARSCL_LOCUS7356</name>
</gene>
<name>A0AAV1ZR45_9ARAC</name>
<reference evidence="1 2" key="1">
    <citation type="submission" date="2024-04" db="EMBL/GenBank/DDBJ databases">
        <authorList>
            <person name="Rising A."/>
            <person name="Reimegard J."/>
            <person name="Sonavane S."/>
            <person name="Akerstrom W."/>
            <person name="Nylinder S."/>
            <person name="Hedman E."/>
            <person name="Kallberg Y."/>
        </authorList>
    </citation>
    <scope>NUCLEOTIDE SEQUENCE [LARGE SCALE GENOMIC DNA]</scope>
</reference>
<evidence type="ECO:0000313" key="1">
    <source>
        <dbReference type="EMBL" id="CAL1274229.1"/>
    </source>
</evidence>
<feature type="non-terminal residue" evidence="1">
    <location>
        <position position="46"/>
    </location>
</feature>
<dbReference type="Proteomes" id="UP001497382">
    <property type="component" value="Unassembled WGS sequence"/>
</dbReference>
<accession>A0AAV1ZR45</accession>
<keyword evidence="2" id="KW-1185">Reference proteome</keyword>
<protein>
    <submittedName>
        <fullName evidence="1">Uncharacterized protein</fullName>
    </submittedName>
</protein>
<sequence>MNDPPLDIVCNTPLDQLYDMVVAKRLPYFFTVKHKSEPRQLKFEIH</sequence>
<dbReference type="AlphaFoldDB" id="A0AAV1ZR45"/>
<evidence type="ECO:0000313" key="2">
    <source>
        <dbReference type="Proteomes" id="UP001497382"/>
    </source>
</evidence>